<feature type="region of interest" description="Disordered" evidence="1">
    <location>
        <begin position="109"/>
        <end position="143"/>
    </location>
</feature>
<dbReference type="Pfam" id="PF00583">
    <property type="entry name" value="Acetyltransf_1"/>
    <property type="match status" value="1"/>
</dbReference>
<dbReference type="InterPro" id="IPR039840">
    <property type="entry name" value="NAA80"/>
</dbReference>
<feature type="compositionally biased region" description="Pro residues" evidence="1">
    <location>
        <begin position="125"/>
        <end position="136"/>
    </location>
</feature>
<dbReference type="GO" id="GO:0005737">
    <property type="term" value="C:cytoplasm"/>
    <property type="evidence" value="ECO:0000318"/>
    <property type="project" value="GO_Central"/>
</dbReference>
<keyword evidence="3" id="KW-1185">Reference proteome</keyword>
<evidence type="ECO:0000256" key="1">
    <source>
        <dbReference type="SAM" id="MobiDB-lite"/>
    </source>
</evidence>
<dbReference type="AlphaFoldDB" id="A0A2A6BPL3"/>
<accession>A0A2A6BPL3</accession>
<reference evidence="2" key="2">
    <citation type="submission" date="2022-06" db="UniProtKB">
        <authorList>
            <consortium name="EnsemblMetazoa"/>
        </authorList>
    </citation>
    <scope>IDENTIFICATION</scope>
    <source>
        <strain evidence="2">PS312</strain>
    </source>
</reference>
<dbReference type="PANTHER" id="PTHR13538:SF4">
    <property type="entry name" value="N-ALPHA-ACETYLTRANSFERASE 80"/>
    <property type="match status" value="1"/>
</dbReference>
<dbReference type="Proteomes" id="UP000005239">
    <property type="component" value="Unassembled WGS sequence"/>
</dbReference>
<accession>A0A8R1YSC7</accession>
<dbReference type="CDD" id="cd04301">
    <property type="entry name" value="NAT_SF"/>
    <property type="match status" value="1"/>
</dbReference>
<dbReference type="InterPro" id="IPR000182">
    <property type="entry name" value="GNAT_dom"/>
</dbReference>
<protein>
    <submittedName>
        <fullName evidence="2">Acetyltransferase</fullName>
    </submittedName>
</protein>
<reference evidence="3" key="1">
    <citation type="journal article" date="2008" name="Nat. Genet.">
        <title>The Pristionchus pacificus genome provides a unique perspective on nematode lifestyle and parasitism.</title>
        <authorList>
            <person name="Dieterich C."/>
            <person name="Clifton S.W."/>
            <person name="Schuster L.N."/>
            <person name="Chinwalla A."/>
            <person name="Delehaunty K."/>
            <person name="Dinkelacker I."/>
            <person name="Fulton L."/>
            <person name="Fulton R."/>
            <person name="Godfrey J."/>
            <person name="Minx P."/>
            <person name="Mitreva M."/>
            <person name="Roeseler W."/>
            <person name="Tian H."/>
            <person name="Witte H."/>
            <person name="Yang S.P."/>
            <person name="Wilson R.K."/>
            <person name="Sommer R.J."/>
        </authorList>
    </citation>
    <scope>NUCLEOTIDE SEQUENCE [LARGE SCALE GENOMIC DNA]</scope>
    <source>
        <strain evidence="3">PS312</strain>
    </source>
</reference>
<dbReference type="GO" id="GO:1905502">
    <property type="term" value="F:acetyl-CoA binding"/>
    <property type="evidence" value="ECO:0000318"/>
    <property type="project" value="GO_Central"/>
</dbReference>
<name>A0A2A6BPL3_PRIPA</name>
<sequence>MIMKLVALVDRQDLNDECISLLNEEWPRSYTTRAHSQQKSCRGLGKILMNMVESKAKELKFSKIYLSTHDQVPFYRSCGYETCAPILHSTTATSVFPILAKLAPAPVAKPTVSQPSNGTVVSPSTVPPPPPPPPAPKATVSKGDTDECIEYMCKTIA</sequence>
<dbReference type="OrthoDB" id="329272at2759"/>
<dbReference type="PANTHER" id="PTHR13538">
    <property type="entry name" value="N-ACETYLTRANSFERASE 6"/>
    <property type="match status" value="1"/>
</dbReference>
<evidence type="ECO:0000313" key="3">
    <source>
        <dbReference type="Proteomes" id="UP000005239"/>
    </source>
</evidence>
<dbReference type="InterPro" id="IPR016181">
    <property type="entry name" value="Acyl_CoA_acyltransferase"/>
</dbReference>
<organism evidence="2 3">
    <name type="scientific">Pristionchus pacificus</name>
    <name type="common">Parasitic nematode worm</name>
    <dbReference type="NCBI Taxonomy" id="54126"/>
    <lineage>
        <taxon>Eukaryota</taxon>
        <taxon>Metazoa</taxon>
        <taxon>Ecdysozoa</taxon>
        <taxon>Nematoda</taxon>
        <taxon>Chromadorea</taxon>
        <taxon>Rhabditida</taxon>
        <taxon>Rhabditina</taxon>
        <taxon>Diplogasteromorpha</taxon>
        <taxon>Diplogasteroidea</taxon>
        <taxon>Neodiplogasteridae</taxon>
        <taxon>Pristionchus</taxon>
    </lineage>
</organism>
<evidence type="ECO:0000313" key="2">
    <source>
        <dbReference type="EnsemblMetazoa" id="PPA36744.1"/>
    </source>
</evidence>
<gene>
    <name evidence="2" type="primary">WBGene00275113</name>
</gene>
<dbReference type="SUPFAM" id="SSF55729">
    <property type="entry name" value="Acyl-CoA N-acyltransferases (Nat)"/>
    <property type="match status" value="1"/>
</dbReference>
<dbReference type="GO" id="GO:0004596">
    <property type="term" value="F:protein-N-terminal amino-acid acetyltransferase activity"/>
    <property type="evidence" value="ECO:0000318"/>
    <property type="project" value="GO_Central"/>
</dbReference>
<proteinExistence type="predicted"/>
<dbReference type="Gene3D" id="3.40.630.30">
    <property type="match status" value="1"/>
</dbReference>
<dbReference type="GO" id="GO:0008064">
    <property type="term" value="P:regulation of actin polymerization or depolymerization"/>
    <property type="evidence" value="ECO:0000318"/>
    <property type="project" value="GO_Central"/>
</dbReference>
<dbReference type="EnsemblMetazoa" id="PPA36744.1">
    <property type="protein sequence ID" value="PPA36744.1"/>
    <property type="gene ID" value="WBGene00275113"/>
</dbReference>